<proteinExistence type="predicted"/>
<gene>
    <name evidence="2" type="ORF">D8Y22_07520</name>
</gene>
<dbReference type="EMBL" id="RBZW01000021">
    <property type="protein sequence ID" value="THE65068.1"/>
    <property type="molecule type" value="Genomic_DNA"/>
</dbReference>
<dbReference type="AlphaFoldDB" id="A0A4S3TR72"/>
<evidence type="ECO:0000313" key="3">
    <source>
        <dbReference type="Proteomes" id="UP000318864"/>
    </source>
</evidence>
<accession>A0A4S3TR72</accession>
<keyword evidence="1" id="KW-0175">Coiled coil</keyword>
<feature type="coiled-coil region" evidence="1">
    <location>
        <begin position="39"/>
        <end position="134"/>
    </location>
</feature>
<reference evidence="2 3" key="1">
    <citation type="submission" date="2018-10" db="EMBL/GenBank/DDBJ databases">
        <title>Natronolimnobius sp. XQ-INN 246 isolated from Inner Mongolia Autonomous Region of China.</title>
        <authorList>
            <person name="Xue Q."/>
        </authorList>
    </citation>
    <scope>NUCLEOTIDE SEQUENCE [LARGE SCALE GENOMIC DNA]</scope>
    <source>
        <strain evidence="2 3">XQ-INN 246</strain>
    </source>
</reference>
<keyword evidence="3" id="KW-1185">Reference proteome</keyword>
<protein>
    <submittedName>
        <fullName evidence="2">Uncharacterized protein</fullName>
    </submittedName>
</protein>
<comment type="caution">
    <text evidence="2">The sequence shown here is derived from an EMBL/GenBank/DDBJ whole genome shotgun (WGS) entry which is preliminary data.</text>
</comment>
<evidence type="ECO:0000313" key="2">
    <source>
        <dbReference type="EMBL" id="THE65068.1"/>
    </source>
</evidence>
<organism evidence="2 3">
    <name type="scientific">Salinadaptatus halalkaliphilus</name>
    <dbReference type="NCBI Taxonomy" id="2419781"/>
    <lineage>
        <taxon>Archaea</taxon>
        <taxon>Methanobacteriati</taxon>
        <taxon>Methanobacteriota</taxon>
        <taxon>Stenosarchaea group</taxon>
        <taxon>Halobacteria</taxon>
        <taxon>Halobacteriales</taxon>
        <taxon>Natrialbaceae</taxon>
        <taxon>Salinadaptatus</taxon>
    </lineage>
</organism>
<sequence length="176" mass="19952">MTTNDRTVDGADESLSVQSILDLVERLTELDDKRQTTFARELESDADQFSETREVLKTQQACLNRLEEALAAERRSLACLEDGTAHLSTAQAVRHRDRSIEKLRQHNDTIRQFREEMAALVDAVETNVDRLERDGDQAVLLDSHAHLEGAIAALETHNDTIDDVDQNLRILQAYLR</sequence>
<evidence type="ECO:0000256" key="1">
    <source>
        <dbReference type="SAM" id="Coils"/>
    </source>
</evidence>
<name>A0A4S3TR72_9EURY</name>
<dbReference type="Proteomes" id="UP000318864">
    <property type="component" value="Unassembled WGS sequence"/>
</dbReference>
<dbReference type="RefSeq" id="WP_141464089.1">
    <property type="nucleotide sequence ID" value="NZ_RBZW01000021.1"/>
</dbReference>